<protein>
    <submittedName>
        <fullName evidence="3">ABC transporter, substrate-binding protein (Cluster 13, osmolytes)</fullName>
    </submittedName>
</protein>
<dbReference type="GO" id="GO:0043190">
    <property type="term" value="C:ATP-binding cassette (ABC) transporter complex"/>
    <property type="evidence" value="ECO:0007669"/>
    <property type="project" value="InterPro"/>
</dbReference>
<feature type="region of interest" description="Disordered" evidence="1">
    <location>
        <begin position="1"/>
        <end position="26"/>
    </location>
</feature>
<evidence type="ECO:0000256" key="1">
    <source>
        <dbReference type="SAM" id="MobiDB-lite"/>
    </source>
</evidence>
<dbReference type="GO" id="GO:0022857">
    <property type="term" value="F:transmembrane transporter activity"/>
    <property type="evidence" value="ECO:0007669"/>
    <property type="project" value="InterPro"/>
</dbReference>
<dbReference type="Pfam" id="PF04069">
    <property type="entry name" value="OpuAC"/>
    <property type="match status" value="1"/>
</dbReference>
<evidence type="ECO:0000313" key="3">
    <source>
        <dbReference type="EMBL" id="CAA9414323.1"/>
    </source>
</evidence>
<feature type="compositionally biased region" description="Basic and acidic residues" evidence="1">
    <location>
        <begin position="1"/>
        <end position="11"/>
    </location>
</feature>
<dbReference type="Gene3D" id="3.40.190.120">
    <property type="entry name" value="Osmoprotection protein (prox), domain 2"/>
    <property type="match status" value="1"/>
</dbReference>
<evidence type="ECO:0000259" key="2">
    <source>
        <dbReference type="Pfam" id="PF04069"/>
    </source>
</evidence>
<gene>
    <name evidence="3" type="ORF">AVDCRST_MAG55-1547</name>
</gene>
<sequence>MSPSRPDHCGEGGRGNVGRLEDLSNRRDDLLGKGEKTVTGSKKPAVLRLLGVVVVLSVVAAGCGGGSGGGGGNVGGSEAGQKVRLSDLEISVGSKEFTEQKVLAQIAIQALEAAGATVEDRTGLAGTEAAREALTSGEIDAYWEYTGTGWVTHLGHAEPVSDARRQYEAVAEEDLKENRIRWLEPASANNSFAIAVRGEAAGVLGVTSLSELGALAELRPEDATLCAASEFLKRDDGLPGVERTYDFELPDDNIVELEEDRIYGAVDEGDRCNFGEVFVTDGRIKALDLTLLKDDERFFPVYNPSLTVREDVASQYPGIADVFAPITEELDNETLQELNAAVDVDGESEEAVARRFLRENGLL</sequence>
<organism evidence="3">
    <name type="scientific">uncultured Rubrobacteraceae bacterium</name>
    <dbReference type="NCBI Taxonomy" id="349277"/>
    <lineage>
        <taxon>Bacteria</taxon>
        <taxon>Bacillati</taxon>
        <taxon>Actinomycetota</taxon>
        <taxon>Rubrobacteria</taxon>
        <taxon>Rubrobacterales</taxon>
        <taxon>Rubrobacteraceae</taxon>
        <taxon>environmental samples</taxon>
    </lineage>
</organism>
<dbReference type="AlphaFoldDB" id="A0A6J4PMB1"/>
<dbReference type="Gene3D" id="3.40.190.10">
    <property type="entry name" value="Periplasmic binding protein-like II"/>
    <property type="match status" value="1"/>
</dbReference>
<name>A0A6J4PMB1_9ACTN</name>
<dbReference type="InterPro" id="IPR007210">
    <property type="entry name" value="ABC_Gly_betaine_transp_sub-bd"/>
</dbReference>
<dbReference type="SUPFAM" id="SSF53850">
    <property type="entry name" value="Periplasmic binding protein-like II"/>
    <property type="match status" value="1"/>
</dbReference>
<dbReference type="EMBL" id="CADCUZ010000067">
    <property type="protein sequence ID" value="CAA9414323.1"/>
    <property type="molecule type" value="Genomic_DNA"/>
</dbReference>
<feature type="domain" description="ABC-type glycine betaine transport system substrate-binding" evidence="2">
    <location>
        <begin position="89"/>
        <end position="359"/>
    </location>
</feature>
<accession>A0A6J4PMB1</accession>
<reference evidence="3" key="1">
    <citation type="submission" date="2020-02" db="EMBL/GenBank/DDBJ databases">
        <authorList>
            <person name="Meier V. D."/>
        </authorList>
    </citation>
    <scope>NUCLEOTIDE SEQUENCE</scope>
    <source>
        <strain evidence="3">AVDCRST_MAG55</strain>
    </source>
</reference>
<proteinExistence type="predicted"/>
<dbReference type="CDD" id="cd13611">
    <property type="entry name" value="PBP2_YehZ"/>
    <property type="match status" value="1"/>
</dbReference>